<evidence type="ECO:0000313" key="3">
    <source>
        <dbReference type="Proteomes" id="UP001501771"/>
    </source>
</evidence>
<proteinExistence type="predicted"/>
<feature type="transmembrane region" description="Helical" evidence="1">
    <location>
        <begin position="26"/>
        <end position="47"/>
    </location>
</feature>
<keyword evidence="1" id="KW-0812">Transmembrane</keyword>
<dbReference type="RefSeq" id="WP_344157124.1">
    <property type="nucleotide sequence ID" value="NZ_BAAAQR010000016.1"/>
</dbReference>
<reference evidence="3" key="1">
    <citation type="journal article" date="2019" name="Int. J. Syst. Evol. Microbiol.">
        <title>The Global Catalogue of Microorganisms (GCM) 10K type strain sequencing project: providing services to taxonomists for standard genome sequencing and annotation.</title>
        <authorList>
            <consortium name="The Broad Institute Genomics Platform"/>
            <consortium name="The Broad Institute Genome Sequencing Center for Infectious Disease"/>
            <person name="Wu L."/>
            <person name="Ma J."/>
        </authorList>
    </citation>
    <scope>NUCLEOTIDE SEQUENCE [LARGE SCALE GENOMIC DNA]</scope>
    <source>
        <strain evidence="3">JCM 16022</strain>
    </source>
</reference>
<protein>
    <submittedName>
        <fullName evidence="2">Uncharacterized protein</fullName>
    </submittedName>
</protein>
<name>A0ABP5LW84_9ACTN</name>
<dbReference type="EMBL" id="BAAAQR010000016">
    <property type="protein sequence ID" value="GAA2154926.1"/>
    <property type="molecule type" value="Genomic_DNA"/>
</dbReference>
<accession>A0ABP5LW84</accession>
<comment type="caution">
    <text evidence="2">The sequence shown here is derived from an EMBL/GenBank/DDBJ whole genome shotgun (WGS) entry which is preliminary data.</text>
</comment>
<keyword evidence="3" id="KW-1185">Reference proteome</keyword>
<keyword evidence="1" id="KW-0472">Membrane</keyword>
<gene>
    <name evidence="2" type="ORF">GCM10009844_41410</name>
</gene>
<evidence type="ECO:0000256" key="1">
    <source>
        <dbReference type="SAM" id="Phobius"/>
    </source>
</evidence>
<dbReference type="Proteomes" id="UP001501771">
    <property type="component" value="Unassembled WGS sequence"/>
</dbReference>
<organism evidence="2 3">
    <name type="scientific">Nocardioides koreensis</name>
    <dbReference type="NCBI Taxonomy" id="433651"/>
    <lineage>
        <taxon>Bacteria</taxon>
        <taxon>Bacillati</taxon>
        <taxon>Actinomycetota</taxon>
        <taxon>Actinomycetes</taxon>
        <taxon>Propionibacteriales</taxon>
        <taxon>Nocardioidaceae</taxon>
        <taxon>Nocardioides</taxon>
    </lineage>
</organism>
<evidence type="ECO:0000313" key="2">
    <source>
        <dbReference type="EMBL" id="GAA2154926.1"/>
    </source>
</evidence>
<feature type="transmembrane region" description="Helical" evidence="1">
    <location>
        <begin position="91"/>
        <end position="108"/>
    </location>
</feature>
<keyword evidence="1" id="KW-1133">Transmembrane helix</keyword>
<sequence length="114" mass="12605">MKRRAEVESKSARVTATKVRLQLARVLWLVCALAALFLAVGALLIALDANQSNDLVKFVLDVADKLDLQVFSREDGIKEFTGKNADTKNALFNWGLAAIAWLVVGRILDRIVRP</sequence>